<evidence type="ECO:0000313" key="2">
    <source>
        <dbReference type="EMBL" id="JAA67177.1"/>
    </source>
</evidence>
<protein>
    <submittedName>
        <fullName evidence="2">Putative ixodes 26 kDa salivary protein</fullName>
    </submittedName>
</protein>
<proteinExistence type="evidence at transcript level"/>
<evidence type="ECO:0000256" key="1">
    <source>
        <dbReference type="SAM" id="SignalP"/>
    </source>
</evidence>
<keyword evidence="1" id="KW-0732">Signal</keyword>
<name>A0A0K8R7R0_IXORI</name>
<dbReference type="AlphaFoldDB" id="A0A0K8R7R0"/>
<reference evidence="2" key="1">
    <citation type="submission" date="2012-12" db="EMBL/GenBank/DDBJ databases">
        <title>Identification and characterization of a phenylalanine ammonia-lyase gene family in Isatis indigotica Fort.</title>
        <authorList>
            <person name="Liu Q."/>
            <person name="Chen J."/>
            <person name="Zhou X."/>
            <person name="Di P."/>
            <person name="Xiao Y."/>
            <person name="Xuan H."/>
            <person name="Zhang L."/>
            <person name="Chen W."/>
        </authorList>
    </citation>
    <scope>NUCLEOTIDE SEQUENCE</scope>
    <source>
        <tissue evidence="2">Salivary gland</tissue>
    </source>
</reference>
<sequence length="227" mass="26190">MRALITVPLFALLSSVSLEDLTIPNDISGAMKQAKTRKCHTPDKPIVTIGYILHGFNFTSGDKPDPEFHDWQSQVLKKATVWLQSYYVNILLEDTTVAEATKKQSAEIEKWMKKNGLVYPPAILEYLKEDVKNNTTHRTDIVCLVTKVPLTLYEFGFGSYEPLCDDVVPVFLTYKKTWVNDVGDLLGQVILNSIKMNNYNEWYKMSKEERNHYFKNCIAQRFAEDYF</sequence>
<organism evidence="2">
    <name type="scientific">Ixodes ricinus</name>
    <name type="common">Common tick</name>
    <name type="synonym">Acarus ricinus</name>
    <dbReference type="NCBI Taxonomy" id="34613"/>
    <lineage>
        <taxon>Eukaryota</taxon>
        <taxon>Metazoa</taxon>
        <taxon>Ecdysozoa</taxon>
        <taxon>Arthropoda</taxon>
        <taxon>Chelicerata</taxon>
        <taxon>Arachnida</taxon>
        <taxon>Acari</taxon>
        <taxon>Parasitiformes</taxon>
        <taxon>Ixodida</taxon>
        <taxon>Ixodoidea</taxon>
        <taxon>Ixodidae</taxon>
        <taxon>Ixodinae</taxon>
        <taxon>Ixodes</taxon>
    </lineage>
</organism>
<feature type="chain" id="PRO_5005516090" evidence="1">
    <location>
        <begin position="19"/>
        <end position="227"/>
    </location>
</feature>
<accession>A0A0K8R7R0</accession>
<dbReference type="EMBL" id="GADI01006631">
    <property type="protein sequence ID" value="JAA67177.1"/>
    <property type="molecule type" value="mRNA"/>
</dbReference>
<feature type="signal peptide" evidence="1">
    <location>
        <begin position="1"/>
        <end position="18"/>
    </location>
</feature>